<dbReference type="AlphaFoldDB" id="A0A4Y2BJW3"/>
<sequence>MFGGSGCYRQPKVRVRFSLLLLKEQADPPQCDRRRENPGSLRFIQQATRADCVACCHQPNLYKIMCKFVNGVTVCRSVHSYTSEHDNPIMQQAGFVTSNVLSLHRNCSLVILTSRFEATRGIFWDGKGILNHGQMTRTTPELAPSSPSFCTRPAGGRLDSTYDFTDNRPHTRRFSVESSFKPAVLRPQDETYPLDHRSPPSPGIVDMCQILSQIRRKIGCLFIHAHVNGITQKCNKHGIWLLSCGLDTTIVDVYQNLEAISVLEES</sequence>
<name>A0A4Y2BJW3_ARAVE</name>
<proteinExistence type="predicted"/>
<protein>
    <submittedName>
        <fullName evidence="1">Uncharacterized protein</fullName>
    </submittedName>
</protein>
<comment type="caution">
    <text evidence="1">The sequence shown here is derived from an EMBL/GenBank/DDBJ whole genome shotgun (WGS) entry which is preliminary data.</text>
</comment>
<reference evidence="1 2" key="1">
    <citation type="journal article" date="2019" name="Sci. Rep.">
        <title>Orb-weaving spider Araneus ventricosus genome elucidates the spidroin gene catalogue.</title>
        <authorList>
            <person name="Kono N."/>
            <person name="Nakamura H."/>
            <person name="Ohtoshi R."/>
            <person name="Moran D.A.P."/>
            <person name="Shinohara A."/>
            <person name="Yoshida Y."/>
            <person name="Fujiwara M."/>
            <person name="Mori M."/>
            <person name="Tomita M."/>
            <person name="Arakawa K."/>
        </authorList>
    </citation>
    <scope>NUCLEOTIDE SEQUENCE [LARGE SCALE GENOMIC DNA]</scope>
</reference>
<dbReference type="EMBL" id="BGPR01000082">
    <property type="protein sequence ID" value="GBL91899.1"/>
    <property type="molecule type" value="Genomic_DNA"/>
</dbReference>
<keyword evidence="2" id="KW-1185">Reference proteome</keyword>
<gene>
    <name evidence="1" type="ORF">AVEN_172806_1</name>
</gene>
<accession>A0A4Y2BJW3</accession>
<evidence type="ECO:0000313" key="1">
    <source>
        <dbReference type="EMBL" id="GBL91899.1"/>
    </source>
</evidence>
<evidence type="ECO:0000313" key="2">
    <source>
        <dbReference type="Proteomes" id="UP000499080"/>
    </source>
</evidence>
<organism evidence="1 2">
    <name type="scientific">Araneus ventricosus</name>
    <name type="common">Orbweaver spider</name>
    <name type="synonym">Epeira ventricosa</name>
    <dbReference type="NCBI Taxonomy" id="182803"/>
    <lineage>
        <taxon>Eukaryota</taxon>
        <taxon>Metazoa</taxon>
        <taxon>Ecdysozoa</taxon>
        <taxon>Arthropoda</taxon>
        <taxon>Chelicerata</taxon>
        <taxon>Arachnida</taxon>
        <taxon>Araneae</taxon>
        <taxon>Araneomorphae</taxon>
        <taxon>Entelegynae</taxon>
        <taxon>Araneoidea</taxon>
        <taxon>Araneidae</taxon>
        <taxon>Araneus</taxon>
    </lineage>
</organism>
<dbReference type="Proteomes" id="UP000499080">
    <property type="component" value="Unassembled WGS sequence"/>
</dbReference>